<keyword evidence="3 4" id="KW-0326">Glycosidase</keyword>
<evidence type="ECO:0000256" key="4">
    <source>
        <dbReference type="PIRNR" id="PIRNR018168"/>
    </source>
</evidence>
<accession>A0A926IP60</accession>
<dbReference type="EC" id="3.2.1.78" evidence="4"/>
<dbReference type="InterPro" id="IPR022790">
    <property type="entry name" value="GH26_dom"/>
</dbReference>
<dbReference type="PROSITE" id="PS51764">
    <property type="entry name" value="GH26"/>
    <property type="match status" value="1"/>
</dbReference>
<dbReference type="GO" id="GO:0005576">
    <property type="term" value="C:extracellular region"/>
    <property type="evidence" value="ECO:0007669"/>
    <property type="project" value="UniProtKB-SubCell"/>
</dbReference>
<dbReference type="PANTHER" id="PTHR40079:SF4">
    <property type="entry name" value="GH26 DOMAIN-CONTAINING PROTEIN-RELATED"/>
    <property type="match status" value="1"/>
</dbReference>
<evidence type="ECO:0000259" key="9">
    <source>
        <dbReference type="PROSITE" id="PS51764"/>
    </source>
</evidence>
<evidence type="ECO:0000313" key="10">
    <source>
        <dbReference type="EMBL" id="MBC8592949.1"/>
    </source>
</evidence>
<evidence type="ECO:0000256" key="2">
    <source>
        <dbReference type="ARBA" id="ARBA00022801"/>
    </source>
</evidence>
<evidence type="ECO:0000256" key="5">
    <source>
        <dbReference type="PIRSR" id="PIRSR018168-1"/>
    </source>
</evidence>
<dbReference type="PROSITE" id="PS51257">
    <property type="entry name" value="PROKAR_LIPOPROTEIN"/>
    <property type="match status" value="1"/>
</dbReference>
<protein>
    <recommendedName>
        <fullName evidence="4">Mannan endo-1,4-beta-mannosidase</fullName>
        <ecNumber evidence="4">3.2.1.78</ecNumber>
    </recommendedName>
</protein>
<keyword evidence="11" id="KW-1185">Reference proteome</keyword>
<dbReference type="GO" id="GO:0016985">
    <property type="term" value="F:mannan endo-1,4-beta-mannosidase activity"/>
    <property type="evidence" value="ECO:0007669"/>
    <property type="project" value="UniProtKB-UniRule"/>
</dbReference>
<dbReference type="Gene3D" id="3.20.20.80">
    <property type="entry name" value="Glycosidases"/>
    <property type="match status" value="1"/>
</dbReference>
<dbReference type="SUPFAM" id="SSF51445">
    <property type="entry name" value="(Trans)glycosidases"/>
    <property type="match status" value="1"/>
</dbReference>
<name>A0A926IP60_9BACT</name>
<evidence type="ECO:0000313" key="11">
    <source>
        <dbReference type="Proteomes" id="UP000651085"/>
    </source>
</evidence>
<dbReference type="Pfam" id="PF02156">
    <property type="entry name" value="Glyco_hydro_26"/>
    <property type="match status" value="1"/>
</dbReference>
<evidence type="ECO:0000256" key="3">
    <source>
        <dbReference type="ARBA" id="ARBA00023295"/>
    </source>
</evidence>
<evidence type="ECO:0000256" key="6">
    <source>
        <dbReference type="PIRSR" id="PIRSR018168-2"/>
    </source>
</evidence>
<dbReference type="PANTHER" id="PTHR40079">
    <property type="entry name" value="MANNAN ENDO-1,4-BETA-MANNOSIDASE E-RELATED"/>
    <property type="match status" value="1"/>
</dbReference>
<evidence type="ECO:0000256" key="7">
    <source>
        <dbReference type="PIRSR" id="PIRSR018168-3"/>
    </source>
</evidence>
<evidence type="ECO:0000256" key="1">
    <source>
        <dbReference type="ARBA" id="ARBA00007754"/>
    </source>
</evidence>
<dbReference type="EMBL" id="JACRTF010000001">
    <property type="protein sequence ID" value="MBC8592949.1"/>
    <property type="molecule type" value="Genomic_DNA"/>
</dbReference>
<dbReference type="PRINTS" id="PR00739">
    <property type="entry name" value="GLHYDRLASE26"/>
</dbReference>
<dbReference type="InterPro" id="IPR017853">
    <property type="entry name" value="GH"/>
</dbReference>
<comment type="catalytic activity">
    <reaction evidence="4">
        <text>Random hydrolysis of (1-&gt;4)-beta-D-mannosidic linkages in mannans, galactomannans and glucomannans.</text>
        <dbReference type="EC" id="3.2.1.78"/>
    </reaction>
</comment>
<feature type="binding site" evidence="6">
    <location>
        <position position="197"/>
    </location>
    <ligand>
        <name>substrate</name>
    </ligand>
</feature>
<dbReference type="GO" id="GO:0006080">
    <property type="term" value="P:substituted mannan metabolic process"/>
    <property type="evidence" value="ECO:0007669"/>
    <property type="project" value="UniProtKB-UniRule"/>
</dbReference>
<feature type="active site" description="Nucleophile" evidence="5 8">
    <location>
        <position position="299"/>
    </location>
</feature>
<proteinExistence type="inferred from homology"/>
<dbReference type="InterPro" id="IPR016714">
    <property type="entry name" value="MANB/E"/>
</dbReference>
<reference evidence="10" key="1">
    <citation type="submission" date="2020-08" db="EMBL/GenBank/DDBJ databases">
        <title>Genome public.</title>
        <authorList>
            <person name="Liu C."/>
            <person name="Sun Q."/>
        </authorList>
    </citation>
    <scope>NUCLEOTIDE SEQUENCE</scope>
    <source>
        <strain evidence="10">N12</strain>
    </source>
</reference>
<keyword evidence="2 4" id="KW-0378">Hydrolase</keyword>
<dbReference type="AlphaFoldDB" id="A0A926IP60"/>
<comment type="caution">
    <text evidence="10">The sequence shown here is derived from an EMBL/GenBank/DDBJ whole genome shotgun (WGS) entry which is preliminary data.</text>
</comment>
<feature type="binding site" evidence="6">
    <location>
        <position position="262"/>
    </location>
    <ligand>
        <name>substrate</name>
    </ligand>
</feature>
<evidence type="ECO:0000256" key="8">
    <source>
        <dbReference type="PROSITE-ProRule" id="PRU01100"/>
    </source>
</evidence>
<feature type="site" description="Plays an important role in maintaining the position of the catalytic nucleophile" evidence="7">
    <location>
        <position position="191"/>
    </location>
</feature>
<comment type="subcellular location">
    <subcellularLocation>
        <location evidence="4">Secreted</location>
    </subcellularLocation>
</comment>
<feature type="binding site" evidence="6">
    <location>
        <position position="128"/>
    </location>
    <ligand>
        <name>substrate</name>
    </ligand>
</feature>
<dbReference type="RefSeq" id="WP_262434112.1">
    <property type="nucleotide sequence ID" value="NZ_JACRTF010000001.1"/>
</dbReference>
<keyword evidence="4" id="KW-0964">Secreted</keyword>
<dbReference type="PIRSF" id="PIRSF018168">
    <property type="entry name" value="Mannan-1_4-beta-mannosidase"/>
    <property type="match status" value="1"/>
</dbReference>
<sequence length="373" mass="42496">MKNIRRIMAVFALAGLTACGVGNKKMDNTEVCRTPETDSLYTLLKKIPGKGFMFGHQDATVYGIGWEGDSARSDVKSVCGDYPAVCGWEIGRIETGKPASLDNVSFDRIRVEMIRNYLRGGVNALSWHVDNPMTGGDSWDVSAKDGVVASILPDGTNHIKFLDWLDKLADYCNSLVTPEGTKIPILFRPWHEHTGSWFWWGKDHCTSEQYKTLWIMTYDYLHSKGVNNLLYAYSPGGDCTMEEYMDRYPGDEYVDVLGFDYYQMNGSEGCQSYKDAMHRTLKFLTKLGALHNKPIAVTETGLEALPVKDWWTNVLFPVLNEYPVSYVLVWRNAREKENHYYAPYPGQLSAEDFVEFYKHPKTLFVSDLVDWNK</sequence>
<feature type="domain" description="GH26" evidence="9">
    <location>
        <begin position="35"/>
        <end position="366"/>
    </location>
</feature>
<comment type="similarity">
    <text evidence="1 4 8">Belongs to the glycosyl hydrolase 26 family.</text>
</comment>
<gene>
    <name evidence="10" type="ORF">H8744_06705</name>
</gene>
<feature type="active site" description="Proton donor" evidence="5 8">
    <location>
        <position position="192"/>
    </location>
</feature>
<dbReference type="InterPro" id="IPR000805">
    <property type="entry name" value="Glyco_hydro_26"/>
</dbReference>
<organism evidence="10 11">
    <name type="scientific">Jilunia laotingensis</name>
    <dbReference type="NCBI Taxonomy" id="2763675"/>
    <lineage>
        <taxon>Bacteria</taxon>
        <taxon>Pseudomonadati</taxon>
        <taxon>Bacteroidota</taxon>
        <taxon>Bacteroidia</taxon>
        <taxon>Bacteroidales</taxon>
        <taxon>Bacteroidaceae</taxon>
        <taxon>Jilunia</taxon>
    </lineage>
</organism>
<dbReference type="Proteomes" id="UP000651085">
    <property type="component" value="Unassembled WGS sequence"/>
</dbReference>
<keyword evidence="4" id="KW-0119">Carbohydrate metabolism</keyword>